<comment type="caution">
    <text evidence="2">The sequence shown here is derived from an EMBL/GenBank/DDBJ whole genome shotgun (WGS) entry which is preliminary data.</text>
</comment>
<organism evidence="2 3">
    <name type="scientific">Fusarium napiforme</name>
    <dbReference type="NCBI Taxonomy" id="42672"/>
    <lineage>
        <taxon>Eukaryota</taxon>
        <taxon>Fungi</taxon>
        <taxon>Dikarya</taxon>
        <taxon>Ascomycota</taxon>
        <taxon>Pezizomycotina</taxon>
        <taxon>Sordariomycetes</taxon>
        <taxon>Hypocreomycetidae</taxon>
        <taxon>Hypocreales</taxon>
        <taxon>Nectriaceae</taxon>
        <taxon>Fusarium</taxon>
        <taxon>Fusarium fujikuroi species complex</taxon>
    </lineage>
</organism>
<sequence length="296" mass="32856">MPDPLSVTASIAGIITTTVQGVALLCNTIDNIRNAPESMNKIRLELAQLTPSLTKLESAVKENRPGLILSDEIQGALISCHEACIEFNASLLHWTRNSSDGKRSFIDNFKIGVFRQARIETLRQQLNGGIKVLSLILDTANFLTVSRQPLMTKELGDQMLQSFETILTQKFAEAQEERKAIIKYEGKTLQSDETEEKEAFLRETARQRNVIDALERASQEALKKVVFERTGQKIHNVKATASSVTLTGFVNAEKKETMIEQDILNVAASKYSIAVAGVVNNVDIASLYSQMRKVDE</sequence>
<evidence type="ECO:0000259" key="1">
    <source>
        <dbReference type="Pfam" id="PF17111"/>
    </source>
</evidence>
<name>A0A8H5N128_9HYPO</name>
<dbReference type="Pfam" id="PF17111">
    <property type="entry name" value="PigL_N"/>
    <property type="match status" value="1"/>
</dbReference>
<proteinExistence type="predicted"/>
<keyword evidence="3" id="KW-1185">Reference proteome</keyword>
<reference evidence="2 3" key="1">
    <citation type="submission" date="2020-05" db="EMBL/GenBank/DDBJ databases">
        <title>Identification and distribution of gene clusters putatively required for synthesis of sphingolipid metabolism inhibitors in phylogenetically diverse species of the filamentous fungus Fusarium.</title>
        <authorList>
            <person name="Kim H.-S."/>
            <person name="Busman M."/>
            <person name="Brown D.W."/>
            <person name="Divon H."/>
            <person name="Uhlig S."/>
            <person name="Proctor R.H."/>
        </authorList>
    </citation>
    <scope>NUCLEOTIDE SEQUENCE [LARGE SCALE GENOMIC DNA]</scope>
    <source>
        <strain evidence="2 3">NRRL 25196</strain>
    </source>
</reference>
<protein>
    <submittedName>
        <fullName evidence="2">Nacht ankyrin domain-containing protein</fullName>
    </submittedName>
</protein>
<gene>
    <name evidence="2" type="ORF">FNAPI_8491</name>
</gene>
<dbReference type="InterPro" id="IPR031348">
    <property type="entry name" value="PigL_N"/>
</dbReference>
<dbReference type="Proteomes" id="UP000574317">
    <property type="component" value="Unassembled WGS sequence"/>
</dbReference>
<accession>A0A8H5N128</accession>
<evidence type="ECO:0000313" key="2">
    <source>
        <dbReference type="EMBL" id="KAF5547660.1"/>
    </source>
</evidence>
<evidence type="ECO:0000313" key="3">
    <source>
        <dbReference type="Proteomes" id="UP000574317"/>
    </source>
</evidence>
<dbReference type="AlphaFoldDB" id="A0A8H5N128"/>
<feature type="domain" description="Azaphilone pigments biosynthesis cluster protein L N-terminal" evidence="1">
    <location>
        <begin position="3"/>
        <end position="196"/>
    </location>
</feature>
<dbReference type="EMBL" id="JAAOAO010000324">
    <property type="protein sequence ID" value="KAF5547660.1"/>
    <property type="molecule type" value="Genomic_DNA"/>
</dbReference>